<proteinExistence type="predicted"/>
<feature type="region of interest" description="Disordered" evidence="4">
    <location>
        <begin position="266"/>
        <end position="341"/>
    </location>
</feature>
<evidence type="ECO:0000313" key="8">
    <source>
        <dbReference type="Proteomes" id="UP000015104"/>
    </source>
</evidence>
<keyword evidence="2" id="KW-0862">Zinc</keyword>
<feature type="compositionally biased region" description="Basic residues" evidence="4">
    <location>
        <begin position="316"/>
        <end position="331"/>
    </location>
</feature>
<name>T1K179_TETUR</name>
<organism evidence="7 8">
    <name type="scientific">Tetranychus urticae</name>
    <name type="common">Two-spotted spider mite</name>
    <dbReference type="NCBI Taxonomy" id="32264"/>
    <lineage>
        <taxon>Eukaryota</taxon>
        <taxon>Metazoa</taxon>
        <taxon>Ecdysozoa</taxon>
        <taxon>Arthropoda</taxon>
        <taxon>Chelicerata</taxon>
        <taxon>Arachnida</taxon>
        <taxon>Acari</taxon>
        <taxon>Acariformes</taxon>
        <taxon>Trombidiformes</taxon>
        <taxon>Prostigmata</taxon>
        <taxon>Eleutherengona</taxon>
        <taxon>Raphignathae</taxon>
        <taxon>Tetranychoidea</taxon>
        <taxon>Tetranychidae</taxon>
        <taxon>Tetranychus</taxon>
    </lineage>
</organism>
<keyword evidence="5" id="KW-0732">Signal</keyword>
<feature type="region of interest" description="Disordered" evidence="4">
    <location>
        <begin position="82"/>
        <end position="113"/>
    </location>
</feature>
<feature type="compositionally biased region" description="Low complexity" evidence="4">
    <location>
        <begin position="280"/>
        <end position="306"/>
    </location>
</feature>
<accession>T1K179</accession>
<evidence type="ECO:0000256" key="4">
    <source>
        <dbReference type="SAM" id="MobiDB-lite"/>
    </source>
</evidence>
<dbReference type="InterPro" id="IPR013083">
    <property type="entry name" value="Znf_RING/FYVE/PHD"/>
</dbReference>
<keyword evidence="1 3" id="KW-0479">Metal-binding</keyword>
<feature type="compositionally biased region" description="Basic and acidic residues" evidence="4">
    <location>
        <begin position="410"/>
        <end position="432"/>
    </location>
</feature>
<dbReference type="EnsemblMetazoa" id="tetur04g00310.1">
    <property type="protein sequence ID" value="tetur04g00310.1"/>
    <property type="gene ID" value="tetur04g00310"/>
</dbReference>
<evidence type="ECO:0000256" key="1">
    <source>
        <dbReference type="ARBA" id="ARBA00022771"/>
    </source>
</evidence>
<dbReference type="PROSITE" id="PS50089">
    <property type="entry name" value="ZF_RING_2"/>
    <property type="match status" value="1"/>
</dbReference>
<dbReference type="Proteomes" id="UP000015104">
    <property type="component" value="Unassembled WGS sequence"/>
</dbReference>
<evidence type="ECO:0000256" key="3">
    <source>
        <dbReference type="PROSITE-ProRule" id="PRU00175"/>
    </source>
</evidence>
<dbReference type="AlphaFoldDB" id="T1K179"/>
<sequence>MEPFFFIICVICISAKATMQTFPCGHRVVCRKCFVKTIQVAVSQRLLPLRCVICRAKILRLKQTSQGGIDTGTVLRNHVSAVGGHHHHHHHHSRSSLVTSPSPSSSSSSTTGSINSPLGNNPFFISPITSPVSPVTEVFREQRAVWARNYDSFGYEVTGQSPISAASSPIVSTPTVSSESSLFKTDLNLGSGCVLHKHCICKHSINGNDDETNSSGTSSCSTRNLSAKICSPSTSSSPSSSKSPSIISGFLQSSFAASSSNTSVSSPLLSSSYTDQPHQPDSSTLVTSPSPSSSSPSSSFTPICPTAPNPWQFQINRKRRHRLAHRRRRGHYVPSGRPTSLLLPIDEKDEWHEESCTDEMVAHKSSSSMAGFAPSFLTSYNYRSKRKQLKEKLSSSRNGDNGEEEDENKETEKLGATGHKEVNDENDYHYSDDEVSSEEEEEDDEGEEEETENNDVGLMYEETSLDEEKNDSRRDSVKFLLDTSQTRSSIPSSSPINHFTSSSRLSNAFMKAKNLVSKGKWRNH</sequence>
<dbReference type="SUPFAM" id="SSF57850">
    <property type="entry name" value="RING/U-box"/>
    <property type="match status" value="1"/>
</dbReference>
<feature type="compositionally biased region" description="Basic residues" evidence="4">
    <location>
        <begin position="84"/>
        <end position="94"/>
    </location>
</feature>
<reference evidence="8" key="1">
    <citation type="submission" date="2011-08" db="EMBL/GenBank/DDBJ databases">
        <authorList>
            <person name="Rombauts S."/>
        </authorList>
    </citation>
    <scope>NUCLEOTIDE SEQUENCE</scope>
    <source>
        <strain evidence="8">London</strain>
    </source>
</reference>
<dbReference type="STRING" id="32264.T1K179"/>
<dbReference type="EMBL" id="CAEY01001346">
    <property type="status" value="NOT_ANNOTATED_CDS"/>
    <property type="molecule type" value="Genomic_DNA"/>
</dbReference>
<feature type="chain" id="PRO_5007728987" description="RING-type domain-containing protein" evidence="5">
    <location>
        <begin position="18"/>
        <end position="524"/>
    </location>
</feature>
<dbReference type="Pfam" id="PF13920">
    <property type="entry name" value="zf-C3HC4_3"/>
    <property type="match status" value="1"/>
</dbReference>
<dbReference type="eggNOG" id="ENOG502RYGG">
    <property type="taxonomic scope" value="Eukaryota"/>
</dbReference>
<evidence type="ECO:0000256" key="5">
    <source>
        <dbReference type="SAM" id="SignalP"/>
    </source>
</evidence>
<reference evidence="7" key="2">
    <citation type="submission" date="2015-06" db="UniProtKB">
        <authorList>
            <consortium name="EnsemblMetazoa"/>
        </authorList>
    </citation>
    <scope>IDENTIFICATION</scope>
</reference>
<feature type="compositionally biased region" description="Low complexity" evidence="4">
    <location>
        <begin position="95"/>
        <end position="113"/>
    </location>
</feature>
<feature type="domain" description="RING-type" evidence="6">
    <location>
        <begin position="9"/>
        <end position="55"/>
    </location>
</feature>
<feature type="region of interest" description="Disordered" evidence="4">
    <location>
        <begin position="388"/>
        <end position="477"/>
    </location>
</feature>
<dbReference type="GO" id="GO:0008270">
    <property type="term" value="F:zinc ion binding"/>
    <property type="evidence" value="ECO:0007669"/>
    <property type="project" value="UniProtKB-KW"/>
</dbReference>
<keyword evidence="8" id="KW-1185">Reference proteome</keyword>
<evidence type="ECO:0000256" key="2">
    <source>
        <dbReference type="ARBA" id="ARBA00022833"/>
    </source>
</evidence>
<dbReference type="InterPro" id="IPR001841">
    <property type="entry name" value="Znf_RING"/>
</dbReference>
<feature type="compositionally biased region" description="Basic and acidic residues" evidence="4">
    <location>
        <begin position="466"/>
        <end position="477"/>
    </location>
</feature>
<dbReference type="HOGENOM" id="CLU_538985_0_0_1"/>
<protein>
    <recommendedName>
        <fullName evidence="6">RING-type domain-containing protein</fullName>
    </recommendedName>
</protein>
<dbReference type="Gene3D" id="3.30.40.10">
    <property type="entry name" value="Zinc/RING finger domain, C3HC4 (zinc finger)"/>
    <property type="match status" value="1"/>
</dbReference>
<evidence type="ECO:0000313" key="7">
    <source>
        <dbReference type="EnsemblMetazoa" id="tetur04g00310.1"/>
    </source>
</evidence>
<feature type="compositionally biased region" description="Acidic residues" evidence="4">
    <location>
        <begin position="433"/>
        <end position="453"/>
    </location>
</feature>
<feature type="signal peptide" evidence="5">
    <location>
        <begin position="1"/>
        <end position="17"/>
    </location>
</feature>
<evidence type="ECO:0000259" key="6">
    <source>
        <dbReference type="PROSITE" id="PS50089"/>
    </source>
</evidence>
<keyword evidence="1 3" id="KW-0863">Zinc-finger</keyword>